<evidence type="ECO:0000313" key="7">
    <source>
        <dbReference type="Proteomes" id="UP000075680"/>
    </source>
</evidence>
<comment type="subunit">
    <text evidence="2">Homodimer.</text>
</comment>
<dbReference type="Proteomes" id="UP000075544">
    <property type="component" value="Unassembled WGS sequence"/>
</dbReference>
<dbReference type="GeneID" id="92835325"/>
<gene>
    <name evidence="4" type="primary">ybaB</name>
    <name evidence="4" type="ORF">AVENLUH13518_02457</name>
    <name evidence="5" type="ORF">AVENLUH5627_00319</name>
</gene>
<name>A0A150HSB4_9GAMM</name>
<accession>A0A137XWR8</accession>
<dbReference type="SUPFAM" id="SSF82607">
    <property type="entry name" value="YbaB-like"/>
    <property type="match status" value="1"/>
</dbReference>
<dbReference type="Gene3D" id="3.30.1310.10">
    <property type="entry name" value="Nucleoid-associated protein YbaB-like domain"/>
    <property type="match status" value="1"/>
</dbReference>
<dbReference type="EMBL" id="JRHX01000073">
    <property type="protein sequence ID" value="KXZ69611.1"/>
    <property type="molecule type" value="Genomic_DNA"/>
</dbReference>
<dbReference type="PIRSF" id="PIRSF004555">
    <property type="entry name" value="UCP004555"/>
    <property type="match status" value="1"/>
</dbReference>
<dbReference type="GO" id="GO:0043590">
    <property type="term" value="C:bacterial nucleoid"/>
    <property type="evidence" value="ECO:0007669"/>
    <property type="project" value="UniProtKB-UniRule"/>
</dbReference>
<reference evidence="6 7" key="1">
    <citation type="journal article" date="2016" name="Sci. Rep.">
        <title>Genomic and phenotypic characterization of the species Acinetobacter venetianus.</title>
        <authorList>
            <person name="Fondi M."/>
            <person name="Maida I."/>
            <person name="Perrin E."/>
            <person name="Orlandini V."/>
            <person name="La Torre L."/>
            <person name="Bosi E."/>
            <person name="Negroni A."/>
            <person name="Zanaroli G."/>
            <person name="Fava F."/>
            <person name="Decorosi F."/>
            <person name="Giovannetti L."/>
            <person name="Viti C."/>
            <person name="Vaneechoutte M."/>
            <person name="Dijkshoorn L."/>
            <person name="Fani R."/>
        </authorList>
    </citation>
    <scope>NUCLEOTIDE SEQUENCE [LARGE SCALE GENOMIC DNA]</scope>
    <source>
        <strain evidence="4 6">LUH13518</strain>
        <strain evidence="5 7">LUH5627</strain>
    </source>
</reference>
<dbReference type="Pfam" id="PF02575">
    <property type="entry name" value="YbaB_DNA_bd"/>
    <property type="match status" value="1"/>
</dbReference>
<evidence type="ECO:0000313" key="4">
    <source>
        <dbReference type="EMBL" id="KXZ69611.1"/>
    </source>
</evidence>
<organism evidence="4 6">
    <name type="scientific">Acinetobacter venetianus</name>
    <dbReference type="NCBI Taxonomy" id="52133"/>
    <lineage>
        <taxon>Bacteria</taxon>
        <taxon>Pseudomonadati</taxon>
        <taxon>Pseudomonadota</taxon>
        <taxon>Gammaproteobacteria</taxon>
        <taxon>Moraxellales</taxon>
        <taxon>Moraxellaceae</taxon>
        <taxon>Acinetobacter</taxon>
    </lineage>
</organism>
<dbReference type="PANTHER" id="PTHR33449">
    <property type="entry name" value="NUCLEOID-ASSOCIATED PROTEIN YBAB"/>
    <property type="match status" value="1"/>
</dbReference>
<dbReference type="RefSeq" id="WP_004662103.1">
    <property type="nucleotide sequence ID" value="NZ_BCLZ01000001.1"/>
</dbReference>
<dbReference type="Proteomes" id="UP000075680">
    <property type="component" value="Unassembled WGS sequence"/>
</dbReference>
<dbReference type="InterPro" id="IPR004401">
    <property type="entry name" value="YbaB/EbfC"/>
</dbReference>
<sequence length="109" mass="11816">MNINMLMQQAQRMQKDMESNLKKAKEELANTEVHAEAGGGLVKVTMTCRNVVKRIEISPDLLQDEADMIEDLIAAAMNDAARQAEAISEEKLQGANSGMGLPPGLSGLF</sequence>
<comment type="similarity">
    <text evidence="2">Belongs to the YbaB/EbfC family.</text>
</comment>
<proteinExistence type="inferred from homology"/>
<feature type="coiled-coil region" evidence="3">
    <location>
        <begin position="7"/>
        <end position="34"/>
    </location>
</feature>
<evidence type="ECO:0000256" key="2">
    <source>
        <dbReference type="HAMAP-Rule" id="MF_00274"/>
    </source>
</evidence>
<comment type="subcellular location">
    <subcellularLocation>
        <location evidence="2">Cytoplasm</location>
        <location evidence="2">Nucleoid</location>
    </subcellularLocation>
</comment>
<dbReference type="PANTHER" id="PTHR33449:SF1">
    <property type="entry name" value="NUCLEOID-ASSOCIATED PROTEIN YBAB"/>
    <property type="match status" value="1"/>
</dbReference>
<dbReference type="GO" id="GO:0005829">
    <property type="term" value="C:cytosol"/>
    <property type="evidence" value="ECO:0007669"/>
    <property type="project" value="TreeGrafter"/>
</dbReference>
<evidence type="ECO:0000313" key="6">
    <source>
        <dbReference type="Proteomes" id="UP000075544"/>
    </source>
</evidence>
<evidence type="ECO:0000256" key="1">
    <source>
        <dbReference type="ARBA" id="ARBA00023125"/>
    </source>
</evidence>
<evidence type="ECO:0000313" key="5">
    <source>
        <dbReference type="EMBL" id="KXZ73896.1"/>
    </source>
</evidence>
<dbReference type="EMBL" id="JRUE01000042">
    <property type="protein sequence ID" value="KXZ73896.1"/>
    <property type="molecule type" value="Genomic_DNA"/>
</dbReference>
<dbReference type="InterPro" id="IPR036894">
    <property type="entry name" value="YbaB-like_sf"/>
</dbReference>
<dbReference type="PATRIC" id="fig|52133.18.peg.333"/>
<dbReference type="GO" id="GO:0003677">
    <property type="term" value="F:DNA binding"/>
    <property type="evidence" value="ECO:0007669"/>
    <property type="project" value="UniProtKB-UniRule"/>
</dbReference>
<accession>A0A150HSB4</accession>
<dbReference type="NCBIfam" id="TIGR00103">
    <property type="entry name" value="DNA_YbaB_EbfC"/>
    <property type="match status" value="1"/>
</dbReference>
<protein>
    <recommendedName>
        <fullName evidence="2">Nucleoid-associated protein AVENLUH13518_02457</fullName>
    </recommendedName>
</protein>
<keyword evidence="3" id="KW-0175">Coiled coil</keyword>
<comment type="caution">
    <text evidence="4">The sequence shown here is derived from an EMBL/GenBank/DDBJ whole genome shotgun (WGS) entry which is preliminary data.</text>
</comment>
<evidence type="ECO:0000256" key="3">
    <source>
        <dbReference type="SAM" id="Coils"/>
    </source>
</evidence>
<comment type="function">
    <text evidence="2">Binds to DNA and alters its conformation. May be involved in regulation of gene expression, nucleoid organization and DNA protection.</text>
</comment>
<dbReference type="HAMAP" id="MF_00274">
    <property type="entry name" value="DNA_YbaB_EbfC"/>
    <property type="match status" value="1"/>
</dbReference>
<keyword evidence="2" id="KW-0963">Cytoplasm</keyword>
<dbReference type="AlphaFoldDB" id="A0A150HSB4"/>
<keyword evidence="1 2" id="KW-0238">DNA-binding</keyword>